<organism evidence="4 5">
    <name type="scientific">Laetiporus sulphureus 93-53</name>
    <dbReference type="NCBI Taxonomy" id="1314785"/>
    <lineage>
        <taxon>Eukaryota</taxon>
        <taxon>Fungi</taxon>
        <taxon>Dikarya</taxon>
        <taxon>Basidiomycota</taxon>
        <taxon>Agaricomycotina</taxon>
        <taxon>Agaricomycetes</taxon>
        <taxon>Polyporales</taxon>
        <taxon>Laetiporus</taxon>
    </lineage>
</organism>
<keyword evidence="5" id="KW-1185">Reference proteome</keyword>
<sequence length="538" mass="59264">MDTQQYSVGVGLVPSYSSTLLARPRSFTVLNNHPMAWNGDHASPPSSASSSSSSLYSALSHSSDGRVDYSSSSASMVPRHSPDSYATYHQSPNFHPTQSAHGIAFPAQQMESSIGPTRDIIQRRRARTLALTHDQSQSTASTQNYDLRRQHSLAFAVQQRSRPQTPSADIAMGIHDSIVATTSPALPYSSSYMASHSRSVSGSAPNLRSTSPALSVSSAITTLSSNSAARYSTLPQQQQESEPEELHRVPKHRKTRLWSTDRKQICIFHRENPGVKQETIASKFGVERSTISKILKEKDRWLNVQDDEKLQVSKFRPSKFPNLELALQGWLRECARTKTLITDAAIRTKAREVALQQGLTEDRFKASSGWVENFKARHGIKKGQYHGNGLLAAKERAIGRTPEQVEYAATQEMGALAGEHEHEVTPEEGVRDASLDMSAPQTTWNPSPEPAVYNSAEPVVLPQAVPVATGTAPQAFMRLPEMIYAAPQVEVVPSLADASAMMDRLLGFFTSHRDIISPEHHNVLRDIKATLFQRSQPH</sequence>
<gene>
    <name evidence="4" type="ORF">LAESUDRAFT_723096</name>
</gene>
<dbReference type="SMART" id="SM00674">
    <property type="entry name" value="CENPB"/>
    <property type="match status" value="1"/>
</dbReference>
<dbReference type="PANTHER" id="PTHR19303:SF70">
    <property type="entry name" value="HTH CENPB-TYPE DOMAIN-CONTAINING PROTEIN"/>
    <property type="match status" value="1"/>
</dbReference>
<dbReference type="InterPro" id="IPR006600">
    <property type="entry name" value="HTH_CenpB_DNA-bd_dom"/>
</dbReference>
<keyword evidence="1" id="KW-0238">DNA-binding</keyword>
<dbReference type="GO" id="GO:0003677">
    <property type="term" value="F:DNA binding"/>
    <property type="evidence" value="ECO:0007669"/>
    <property type="project" value="UniProtKB-KW"/>
</dbReference>
<evidence type="ECO:0000313" key="4">
    <source>
        <dbReference type="EMBL" id="KZT09356.1"/>
    </source>
</evidence>
<dbReference type="GO" id="GO:0005634">
    <property type="term" value="C:nucleus"/>
    <property type="evidence" value="ECO:0007669"/>
    <property type="project" value="TreeGrafter"/>
</dbReference>
<dbReference type="Pfam" id="PF03221">
    <property type="entry name" value="HTH_Tnp_Tc5"/>
    <property type="match status" value="1"/>
</dbReference>
<dbReference type="STRING" id="1314785.A0A165FSI8"/>
<dbReference type="Gene3D" id="1.10.10.60">
    <property type="entry name" value="Homeodomain-like"/>
    <property type="match status" value="2"/>
</dbReference>
<dbReference type="Proteomes" id="UP000076871">
    <property type="component" value="Unassembled WGS sequence"/>
</dbReference>
<reference evidence="4 5" key="1">
    <citation type="journal article" date="2016" name="Mol. Biol. Evol.">
        <title>Comparative Genomics of Early-Diverging Mushroom-Forming Fungi Provides Insights into the Origins of Lignocellulose Decay Capabilities.</title>
        <authorList>
            <person name="Nagy L.G."/>
            <person name="Riley R."/>
            <person name="Tritt A."/>
            <person name="Adam C."/>
            <person name="Daum C."/>
            <person name="Floudas D."/>
            <person name="Sun H."/>
            <person name="Yadav J.S."/>
            <person name="Pangilinan J."/>
            <person name="Larsson K.H."/>
            <person name="Matsuura K."/>
            <person name="Barry K."/>
            <person name="Labutti K."/>
            <person name="Kuo R."/>
            <person name="Ohm R.A."/>
            <person name="Bhattacharya S.S."/>
            <person name="Shirouzu T."/>
            <person name="Yoshinaga Y."/>
            <person name="Martin F.M."/>
            <person name="Grigoriev I.V."/>
            <person name="Hibbett D.S."/>
        </authorList>
    </citation>
    <scope>NUCLEOTIDE SEQUENCE [LARGE SCALE GENOMIC DNA]</scope>
    <source>
        <strain evidence="4 5">93-53</strain>
    </source>
</reference>
<dbReference type="GeneID" id="63825372"/>
<feature type="domain" description="HTH CENPB-type" evidence="3">
    <location>
        <begin position="311"/>
        <end position="384"/>
    </location>
</feature>
<evidence type="ECO:0000313" key="5">
    <source>
        <dbReference type="Proteomes" id="UP000076871"/>
    </source>
</evidence>
<evidence type="ECO:0000259" key="3">
    <source>
        <dbReference type="PROSITE" id="PS51253"/>
    </source>
</evidence>
<feature type="region of interest" description="Disordered" evidence="2">
    <location>
        <begin position="67"/>
        <end position="91"/>
    </location>
</feature>
<protein>
    <recommendedName>
        <fullName evidence="3">HTH CENPB-type domain-containing protein</fullName>
    </recommendedName>
</protein>
<proteinExistence type="predicted"/>
<evidence type="ECO:0000256" key="1">
    <source>
        <dbReference type="ARBA" id="ARBA00023125"/>
    </source>
</evidence>
<dbReference type="OrthoDB" id="9909311at2759"/>
<dbReference type="PANTHER" id="PTHR19303">
    <property type="entry name" value="TRANSPOSON"/>
    <property type="match status" value="1"/>
</dbReference>
<accession>A0A165FSI8</accession>
<evidence type="ECO:0000256" key="2">
    <source>
        <dbReference type="SAM" id="MobiDB-lite"/>
    </source>
</evidence>
<dbReference type="InterPro" id="IPR009057">
    <property type="entry name" value="Homeodomain-like_sf"/>
</dbReference>
<dbReference type="AlphaFoldDB" id="A0A165FSI8"/>
<dbReference type="RefSeq" id="XP_040767096.1">
    <property type="nucleotide sequence ID" value="XM_040908343.1"/>
</dbReference>
<feature type="region of interest" description="Disordered" evidence="2">
    <location>
        <begin position="230"/>
        <end position="254"/>
    </location>
</feature>
<dbReference type="InParanoid" id="A0A165FSI8"/>
<dbReference type="PROSITE" id="PS51253">
    <property type="entry name" value="HTH_CENPB"/>
    <property type="match status" value="1"/>
</dbReference>
<dbReference type="SUPFAM" id="SSF46689">
    <property type="entry name" value="Homeodomain-like"/>
    <property type="match status" value="2"/>
</dbReference>
<name>A0A165FSI8_9APHY</name>
<dbReference type="EMBL" id="KV427612">
    <property type="protein sequence ID" value="KZT09356.1"/>
    <property type="molecule type" value="Genomic_DNA"/>
</dbReference>
<dbReference type="InterPro" id="IPR050863">
    <property type="entry name" value="CenT-Element_Derived"/>
</dbReference>